<keyword evidence="3" id="KW-1185">Reference proteome</keyword>
<dbReference type="InterPro" id="IPR019243">
    <property type="entry name" value="DUF2202"/>
</dbReference>
<feature type="chain" id="PRO_5011464958" evidence="1">
    <location>
        <begin position="24"/>
        <end position="183"/>
    </location>
</feature>
<dbReference type="SUPFAM" id="SSF47240">
    <property type="entry name" value="Ferritin-like"/>
    <property type="match status" value="1"/>
</dbReference>
<dbReference type="Gene3D" id="1.20.1260.10">
    <property type="match status" value="1"/>
</dbReference>
<dbReference type="STRING" id="604088.SAMN04488060_1799"/>
<proteinExistence type="predicted"/>
<reference evidence="3" key="1">
    <citation type="submission" date="2016-10" db="EMBL/GenBank/DDBJ databases">
        <authorList>
            <person name="Varghese N."/>
            <person name="Submissions S."/>
        </authorList>
    </citation>
    <scope>NUCLEOTIDE SEQUENCE [LARGE SCALE GENOMIC DNA]</scope>
    <source>
        <strain evidence="3">CGMCC 1.7715</strain>
    </source>
</reference>
<dbReference type="InterPro" id="IPR012347">
    <property type="entry name" value="Ferritin-like"/>
</dbReference>
<evidence type="ECO:0000256" key="1">
    <source>
        <dbReference type="SAM" id="SignalP"/>
    </source>
</evidence>
<feature type="signal peptide" evidence="1">
    <location>
        <begin position="1"/>
        <end position="23"/>
    </location>
</feature>
<dbReference type="AlphaFoldDB" id="A0A1I5NGA3"/>
<organism evidence="2 3">
    <name type="scientific">Qipengyuania nanhaisediminis</name>
    <dbReference type="NCBI Taxonomy" id="604088"/>
    <lineage>
        <taxon>Bacteria</taxon>
        <taxon>Pseudomonadati</taxon>
        <taxon>Pseudomonadota</taxon>
        <taxon>Alphaproteobacteria</taxon>
        <taxon>Sphingomonadales</taxon>
        <taxon>Erythrobacteraceae</taxon>
        <taxon>Qipengyuania</taxon>
    </lineage>
</organism>
<accession>A0A1I5NGA3</accession>
<dbReference type="Proteomes" id="UP000199331">
    <property type="component" value="Unassembled WGS sequence"/>
</dbReference>
<dbReference type="PROSITE" id="PS51257">
    <property type="entry name" value="PROKAR_LIPOPROTEIN"/>
    <property type="match status" value="1"/>
</dbReference>
<keyword evidence="1" id="KW-0732">Signal</keyword>
<dbReference type="EMBL" id="FOWZ01000003">
    <property type="protein sequence ID" value="SFP20376.1"/>
    <property type="molecule type" value="Genomic_DNA"/>
</dbReference>
<gene>
    <name evidence="2" type="ORF">SAMN04488060_1799</name>
</gene>
<name>A0A1I5NGA3_9SPHN</name>
<dbReference type="CDD" id="cd01048">
    <property type="entry name" value="Ferritin_like_AB2"/>
    <property type="match status" value="1"/>
</dbReference>
<protein>
    <submittedName>
        <fullName evidence="2">Rubrerythrin</fullName>
    </submittedName>
</protein>
<evidence type="ECO:0000313" key="3">
    <source>
        <dbReference type="Proteomes" id="UP000199331"/>
    </source>
</evidence>
<dbReference type="InterPro" id="IPR009078">
    <property type="entry name" value="Ferritin-like_SF"/>
</dbReference>
<sequence>MTKSPLRILGTTFTAFLATACMAEVAEAETPARVTSTDVSALAMALDDEYRAEAMYEAVIALHGEVRPFSNIITAEQRHSQRVREEMDRLGIPHRADNPFLGEISAPSSLLEACEQGVQAETENIALYDEILPTIVDVQVKATLSDLQWASKERHLAAFQRCVDRGGEPGMGQGHNGRRGRQN</sequence>
<evidence type="ECO:0000313" key="2">
    <source>
        <dbReference type="EMBL" id="SFP20376.1"/>
    </source>
</evidence>